<name>A0A1C3YBV9_9HYPH</name>
<dbReference type="InterPro" id="IPR000014">
    <property type="entry name" value="PAS"/>
</dbReference>
<accession>A0A1C3YBV9</accession>
<dbReference type="PANTHER" id="PTHR43047:SF72">
    <property type="entry name" value="OSMOSENSING HISTIDINE PROTEIN KINASE SLN1"/>
    <property type="match status" value="1"/>
</dbReference>
<evidence type="ECO:0000256" key="3">
    <source>
        <dbReference type="ARBA" id="ARBA00022553"/>
    </source>
</evidence>
<dbReference type="Proteomes" id="UP000198723">
    <property type="component" value="Unassembled WGS sequence"/>
</dbReference>
<dbReference type="EC" id="2.7.13.3" evidence="2"/>
<dbReference type="EMBL" id="FMAJ01000029">
    <property type="protein sequence ID" value="SCB61981.1"/>
    <property type="molecule type" value="Genomic_DNA"/>
</dbReference>
<proteinExistence type="predicted"/>
<feature type="coiled-coil region" evidence="6">
    <location>
        <begin position="275"/>
        <end position="313"/>
    </location>
</feature>
<dbReference type="InterPro" id="IPR036890">
    <property type="entry name" value="HATPase_C_sf"/>
</dbReference>
<dbReference type="SUPFAM" id="SSF47384">
    <property type="entry name" value="Homodimeric domain of signal transducing histidine kinase"/>
    <property type="match status" value="1"/>
</dbReference>
<dbReference type="Pfam" id="PF12860">
    <property type="entry name" value="PAS_7"/>
    <property type="match status" value="2"/>
</dbReference>
<dbReference type="SMART" id="SM00091">
    <property type="entry name" value="PAS"/>
    <property type="match status" value="2"/>
</dbReference>
<reference evidence="8 9" key="1">
    <citation type="submission" date="2016-08" db="EMBL/GenBank/DDBJ databases">
        <authorList>
            <person name="Seilhamer J.J."/>
        </authorList>
    </citation>
    <scope>NUCLEOTIDE SEQUENCE [LARGE SCALE GENOMIC DNA]</scope>
    <source>
        <strain evidence="8 9">HBR26</strain>
    </source>
</reference>
<dbReference type="Pfam" id="PF00512">
    <property type="entry name" value="HisKA"/>
    <property type="match status" value="1"/>
</dbReference>
<dbReference type="InterPro" id="IPR005467">
    <property type="entry name" value="His_kinase_dom"/>
</dbReference>
<organism evidence="8 9">
    <name type="scientific">Rhizobium aethiopicum</name>
    <dbReference type="NCBI Taxonomy" id="1138170"/>
    <lineage>
        <taxon>Bacteria</taxon>
        <taxon>Pseudomonadati</taxon>
        <taxon>Pseudomonadota</taxon>
        <taxon>Alphaproteobacteria</taxon>
        <taxon>Hyphomicrobiales</taxon>
        <taxon>Rhizobiaceae</taxon>
        <taxon>Rhizobium/Agrobacterium group</taxon>
        <taxon>Rhizobium</taxon>
    </lineage>
</organism>
<keyword evidence="4" id="KW-0808">Transferase</keyword>
<protein>
    <recommendedName>
        <fullName evidence="2">histidine kinase</fullName>
        <ecNumber evidence="2">2.7.13.3</ecNumber>
    </recommendedName>
</protein>
<feature type="domain" description="Histidine kinase" evidence="7">
    <location>
        <begin position="323"/>
        <end position="538"/>
    </location>
</feature>
<dbReference type="InterPro" id="IPR035965">
    <property type="entry name" value="PAS-like_dom_sf"/>
</dbReference>
<dbReference type="InterPro" id="IPR003594">
    <property type="entry name" value="HATPase_dom"/>
</dbReference>
<sequence>MTNSAEFPSRNSGSDISETLSFVANAADRRRARSEAGSEMPHSYESILENLPQGIVLLDSADTVTAFNSRALDILGPPNGAIHKGMTIDGLPGAADCRVAASRQPAMARPHTSQLALADGRMVSLTCASSREGSWILSYEDISTLIRVEDNLTEQHHRFDEALSNMPHGLCMFDSTKKLILCNASYARMYALPELLTQPGTPLVDILAYRSRQGNGPADTATYFDVVFEATARGAPASQNIVLTDGRVIKITHNPMQNGGYVATHEDVTATVQLAEELRQHRDQLEATVQSRTAEVERQARELERMLAQERSINELQRQFVAMASHEFRTPLAIIDAAAQRLLRKMGTIEPEFLNEKVDQIRASVNRIVDLMESILSAGRLDTGKTDISYDACALRSMIKTCCDRQSTIAKTHSFVLDIDGLPEFIDADPRSLSQVFTNLLSNAVKYAPGTSEIRVAAWVEAENVKVSISDDGVGIDAEDVPRLFQRYFRARTSSGIAGTGIGLNLVKQIVELHHGSIEVRSARGCGSTFIVTLPIRRNDNAFESNDAA</sequence>
<dbReference type="Gene3D" id="3.30.450.20">
    <property type="entry name" value="PAS domain"/>
    <property type="match status" value="2"/>
</dbReference>
<dbReference type="AlphaFoldDB" id="A0A1C3YBV9"/>
<dbReference type="Pfam" id="PF02518">
    <property type="entry name" value="HATPase_c"/>
    <property type="match status" value="1"/>
</dbReference>
<dbReference type="SMART" id="SM00388">
    <property type="entry name" value="HisKA"/>
    <property type="match status" value="1"/>
</dbReference>
<dbReference type="STRING" id="1138170.GA0061105_1296"/>
<evidence type="ECO:0000256" key="6">
    <source>
        <dbReference type="SAM" id="Coils"/>
    </source>
</evidence>
<gene>
    <name evidence="8" type="ORF">GA0061105_1296</name>
</gene>
<keyword evidence="6" id="KW-0175">Coiled coil</keyword>
<dbReference type="PRINTS" id="PR00344">
    <property type="entry name" value="BCTRLSENSOR"/>
</dbReference>
<evidence type="ECO:0000313" key="8">
    <source>
        <dbReference type="EMBL" id="SCB61981.1"/>
    </source>
</evidence>
<dbReference type="Gene3D" id="3.30.565.10">
    <property type="entry name" value="Histidine kinase-like ATPase, C-terminal domain"/>
    <property type="match status" value="1"/>
</dbReference>
<keyword evidence="3" id="KW-0597">Phosphoprotein</keyword>
<dbReference type="GO" id="GO:0000155">
    <property type="term" value="F:phosphorelay sensor kinase activity"/>
    <property type="evidence" value="ECO:0007669"/>
    <property type="project" value="InterPro"/>
</dbReference>
<dbReference type="InterPro" id="IPR003661">
    <property type="entry name" value="HisK_dim/P_dom"/>
</dbReference>
<evidence type="ECO:0000256" key="5">
    <source>
        <dbReference type="ARBA" id="ARBA00022777"/>
    </source>
</evidence>
<keyword evidence="5 8" id="KW-0418">Kinase</keyword>
<dbReference type="InterPro" id="IPR036097">
    <property type="entry name" value="HisK_dim/P_sf"/>
</dbReference>
<dbReference type="SUPFAM" id="SSF55785">
    <property type="entry name" value="PYP-like sensor domain (PAS domain)"/>
    <property type="match status" value="2"/>
</dbReference>
<dbReference type="GO" id="GO:0009927">
    <property type="term" value="F:histidine phosphotransfer kinase activity"/>
    <property type="evidence" value="ECO:0007669"/>
    <property type="project" value="TreeGrafter"/>
</dbReference>
<evidence type="ECO:0000256" key="1">
    <source>
        <dbReference type="ARBA" id="ARBA00000085"/>
    </source>
</evidence>
<evidence type="ECO:0000259" key="7">
    <source>
        <dbReference type="PROSITE" id="PS50109"/>
    </source>
</evidence>
<evidence type="ECO:0000256" key="4">
    <source>
        <dbReference type="ARBA" id="ARBA00022679"/>
    </source>
</evidence>
<dbReference type="SUPFAM" id="SSF55874">
    <property type="entry name" value="ATPase domain of HSP90 chaperone/DNA topoisomerase II/histidine kinase"/>
    <property type="match status" value="1"/>
</dbReference>
<evidence type="ECO:0000256" key="2">
    <source>
        <dbReference type="ARBA" id="ARBA00012438"/>
    </source>
</evidence>
<evidence type="ECO:0000313" key="9">
    <source>
        <dbReference type="Proteomes" id="UP000198723"/>
    </source>
</evidence>
<dbReference type="PANTHER" id="PTHR43047">
    <property type="entry name" value="TWO-COMPONENT HISTIDINE PROTEIN KINASE"/>
    <property type="match status" value="1"/>
</dbReference>
<dbReference type="SMART" id="SM00387">
    <property type="entry name" value="HATPase_c"/>
    <property type="match status" value="1"/>
</dbReference>
<dbReference type="FunFam" id="3.30.565.10:FF:000006">
    <property type="entry name" value="Sensor histidine kinase WalK"/>
    <property type="match status" value="1"/>
</dbReference>
<dbReference type="InterPro" id="IPR004358">
    <property type="entry name" value="Sig_transdc_His_kin-like_C"/>
</dbReference>
<dbReference type="CDD" id="cd00082">
    <property type="entry name" value="HisKA"/>
    <property type="match status" value="1"/>
</dbReference>
<dbReference type="Gene3D" id="1.10.287.130">
    <property type="match status" value="1"/>
</dbReference>
<dbReference type="GO" id="GO:0005886">
    <property type="term" value="C:plasma membrane"/>
    <property type="evidence" value="ECO:0007669"/>
    <property type="project" value="TreeGrafter"/>
</dbReference>
<comment type="catalytic activity">
    <reaction evidence="1">
        <text>ATP + protein L-histidine = ADP + protein N-phospho-L-histidine.</text>
        <dbReference type="EC" id="2.7.13.3"/>
    </reaction>
</comment>
<dbReference type="PROSITE" id="PS50109">
    <property type="entry name" value="HIS_KIN"/>
    <property type="match status" value="1"/>
</dbReference>